<dbReference type="Pfam" id="PF12796">
    <property type="entry name" value="Ank_2"/>
    <property type="match status" value="1"/>
</dbReference>
<dbReference type="Proteomes" id="UP000709295">
    <property type="component" value="Unassembled WGS sequence"/>
</dbReference>
<accession>A0A8J5IJB7</accession>
<dbReference type="AlphaFoldDB" id="A0A8J5IJB7"/>
<proteinExistence type="predicted"/>
<dbReference type="Pfam" id="PF13637">
    <property type="entry name" value="Ank_4"/>
    <property type="match status" value="1"/>
</dbReference>
<keyword evidence="3" id="KW-1185">Reference proteome</keyword>
<feature type="compositionally biased region" description="Basic residues" evidence="1">
    <location>
        <begin position="45"/>
        <end position="73"/>
    </location>
</feature>
<comment type="caution">
    <text evidence="2">The sequence shown here is derived from an EMBL/GenBank/DDBJ whole genome shotgun (WGS) entry which is preliminary data.</text>
</comment>
<protein>
    <recommendedName>
        <fullName evidence="4">Ankyrin repeat-containing domain</fullName>
    </recommendedName>
</protein>
<reference evidence="2" key="1">
    <citation type="submission" date="2021-01" db="EMBL/GenBank/DDBJ databases">
        <title>Phytophthora aleatoria, a newly-described species from Pinus radiata is distinct from Phytophthora cactorum isolates based on comparative genomics.</title>
        <authorList>
            <person name="Mcdougal R."/>
            <person name="Panda P."/>
            <person name="Williams N."/>
            <person name="Studholme D.J."/>
        </authorList>
    </citation>
    <scope>NUCLEOTIDE SEQUENCE</scope>
    <source>
        <strain evidence="2">NZFS 4037</strain>
    </source>
</reference>
<organism evidence="2 3">
    <name type="scientific">Phytophthora aleatoria</name>
    <dbReference type="NCBI Taxonomy" id="2496075"/>
    <lineage>
        <taxon>Eukaryota</taxon>
        <taxon>Sar</taxon>
        <taxon>Stramenopiles</taxon>
        <taxon>Oomycota</taxon>
        <taxon>Peronosporomycetes</taxon>
        <taxon>Peronosporales</taxon>
        <taxon>Peronosporaceae</taxon>
        <taxon>Phytophthora</taxon>
    </lineage>
</organism>
<feature type="region of interest" description="Disordered" evidence="1">
    <location>
        <begin position="38"/>
        <end position="78"/>
    </location>
</feature>
<evidence type="ECO:0000313" key="2">
    <source>
        <dbReference type="EMBL" id="KAG6952584.1"/>
    </source>
</evidence>
<evidence type="ECO:0000313" key="3">
    <source>
        <dbReference type="Proteomes" id="UP000709295"/>
    </source>
</evidence>
<name>A0A8J5IJB7_9STRA</name>
<dbReference type="InterPro" id="IPR002110">
    <property type="entry name" value="Ankyrin_rpt"/>
</dbReference>
<feature type="region of interest" description="Disordered" evidence="1">
    <location>
        <begin position="1"/>
        <end position="20"/>
    </location>
</feature>
<dbReference type="EMBL" id="JAENGY010001098">
    <property type="protein sequence ID" value="KAG6952584.1"/>
    <property type="molecule type" value="Genomic_DNA"/>
</dbReference>
<dbReference type="PANTHER" id="PTHR46586:SF3">
    <property type="entry name" value="ANKYRIN REPEAT-CONTAINING PROTEIN"/>
    <property type="match status" value="1"/>
</dbReference>
<evidence type="ECO:0000256" key="1">
    <source>
        <dbReference type="SAM" id="MobiDB-lite"/>
    </source>
</evidence>
<evidence type="ECO:0008006" key="4">
    <source>
        <dbReference type="Google" id="ProtNLM"/>
    </source>
</evidence>
<dbReference type="PANTHER" id="PTHR46586">
    <property type="entry name" value="ANKYRIN REPEAT-CONTAINING PROTEIN"/>
    <property type="match status" value="1"/>
</dbReference>
<gene>
    <name evidence="2" type="ORF">JG688_00013215</name>
</gene>
<dbReference type="InterPro" id="IPR052050">
    <property type="entry name" value="SecEffector_AnkRepeat"/>
</dbReference>
<sequence>MAIAKPLAHAPIVKPEPPQHKRGRSLMFLAHHGGIDLTQAPSASRHSKHKHHKHKHGHHSDHHKHHREHRPHKPTSATSVYDQCLEEAMKLKTRILIEHRERPTRFSLSVMKRVVIPPVSIPKKLAVRRGSRDLVSGKRVPFTKAMWETQKRTYSKTHGLPFGAASEAMAVPVLASVAVVARHLDALGALEHVELSISEFIDYSKCWTMARAAAVGNFVLLRRLHTAEGKRKDDFSIRDVERAMELAATSGHLEVVQFLQINYPQRGKTWCLELAASNGQLKVLKWLHGQGNGKDCLTMSAFDDASENGHLDVVKWMHENRSEGCTTRAMDCAARSGRLDIVKWLHEHRQEGCTTQAMDWAAQAGHLEVVQWLHLNRREGCSTMAIDAAASNGHLELVRWLHEHCNMTCSCFAHTVAAERGHYHVLEWIGQSEHNYV</sequence>